<dbReference type="PIRSF" id="PIRSF000524">
    <property type="entry name" value="SPT"/>
    <property type="match status" value="1"/>
</dbReference>
<evidence type="ECO:0000256" key="5">
    <source>
        <dbReference type="PIRSR" id="PIRSR000524-50"/>
    </source>
</evidence>
<protein>
    <submittedName>
        <fullName evidence="7">Alanine--glyoxylate aminotransferase family protein</fullName>
    </submittedName>
</protein>
<dbReference type="SUPFAM" id="SSF53383">
    <property type="entry name" value="PLP-dependent transferases"/>
    <property type="match status" value="1"/>
</dbReference>
<gene>
    <name evidence="7" type="ORF">EI427_02860</name>
</gene>
<dbReference type="InterPro" id="IPR015424">
    <property type="entry name" value="PyrdxlP-dep_Trfase"/>
</dbReference>
<feature type="binding site" evidence="4">
    <location>
        <position position="328"/>
    </location>
    <ligand>
        <name>substrate</name>
    </ligand>
</feature>
<organism evidence="7 8">
    <name type="scientific">Flammeovirga pectinis</name>
    <dbReference type="NCBI Taxonomy" id="2494373"/>
    <lineage>
        <taxon>Bacteria</taxon>
        <taxon>Pseudomonadati</taxon>
        <taxon>Bacteroidota</taxon>
        <taxon>Cytophagia</taxon>
        <taxon>Cytophagales</taxon>
        <taxon>Flammeovirgaceae</taxon>
        <taxon>Flammeovirga</taxon>
    </lineage>
</organism>
<name>A0A3Q9FNR4_9BACT</name>
<dbReference type="Gene3D" id="3.40.640.10">
    <property type="entry name" value="Type I PLP-dependent aspartate aminotransferase-like (Major domain)"/>
    <property type="match status" value="1"/>
</dbReference>
<evidence type="ECO:0000256" key="4">
    <source>
        <dbReference type="PIRSR" id="PIRSR000524-1"/>
    </source>
</evidence>
<sequence>MISFYPGPSKTDENLDKYLSEAASSGILSCNHRSPSFMKLMKDCIKVIKQKLEIPSNYEVFFTSSATECWEITGQSFSKKSFLHIYNGAFGEKWFSYNSKINNAVEGLAYPIHRSISLHQLDRSGAKQKDVICLTSCETSNTTKVHQKTIRKVKNRYPNSLLFIDATSSMSGVSIDWISGDIWYASVQKCFGLPPGLAVMVCSPKAIDQADKNDFHYNSLKSIYQNTQKFQTTHTPNTLGIYLLYKSLSNKLGIKAEHEKIRKRMKNLIKQLKLLGYDFVVPTKKVQSETVIGIKCKAELLPIIKEKAKEKGITLGNGYGKWKLNSFRIANFPAHSDSDFEKLLIFLKSEDFNKKREN</sequence>
<comment type="cofactor">
    <cofactor evidence="1 5">
        <name>pyridoxal 5'-phosphate</name>
        <dbReference type="ChEBI" id="CHEBI:597326"/>
    </cofactor>
</comment>
<keyword evidence="3 5" id="KW-0663">Pyridoxal phosphate</keyword>
<dbReference type="PANTHER" id="PTHR21152">
    <property type="entry name" value="AMINOTRANSFERASE CLASS V"/>
    <property type="match status" value="1"/>
</dbReference>
<dbReference type="PANTHER" id="PTHR21152:SF40">
    <property type="entry name" value="ALANINE--GLYOXYLATE AMINOTRANSFERASE"/>
    <property type="match status" value="1"/>
</dbReference>
<dbReference type="EMBL" id="CP034562">
    <property type="protein sequence ID" value="AZQ61197.1"/>
    <property type="molecule type" value="Genomic_DNA"/>
</dbReference>
<evidence type="ECO:0000313" key="7">
    <source>
        <dbReference type="EMBL" id="AZQ61197.1"/>
    </source>
</evidence>
<evidence type="ECO:0000313" key="8">
    <source>
        <dbReference type="Proteomes" id="UP000267268"/>
    </source>
</evidence>
<dbReference type="RefSeq" id="WP_126611415.1">
    <property type="nucleotide sequence ID" value="NZ_CP034562.1"/>
</dbReference>
<dbReference type="InterPro" id="IPR000192">
    <property type="entry name" value="Aminotrans_V_dom"/>
</dbReference>
<dbReference type="Gene3D" id="3.90.1150.10">
    <property type="entry name" value="Aspartate Aminotransferase, domain 1"/>
    <property type="match status" value="1"/>
</dbReference>
<dbReference type="InterPro" id="IPR015422">
    <property type="entry name" value="PyrdxlP-dep_Trfase_small"/>
</dbReference>
<dbReference type="AlphaFoldDB" id="A0A3Q9FNR4"/>
<reference evidence="7 8" key="1">
    <citation type="submission" date="2018-12" db="EMBL/GenBank/DDBJ databases">
        <title>Flammeovirga pectinis sp. nov., isolated from the gut of the Korean scallop, Patinopecten yessoensis.</title>
        <authorList>
            <person name="Bae J.-W."/>
            <person name="Jeong Y.-S."/>
            <person name="Kang W."/>
        </authorList>
    </citation>
    <scope>NUCLEOTIDE SEQUENCE [LARGE SCALE GENOMIC DNA]</scope>
    <source>
        <strain evidence="7 8">L12M1</strain>
    </source>
</reference>
<dbReference type="GO" id="GO:0008453">
    <property type="term" value="F:alanine-glyoxylate transaminase activity"/>
    <property type="evidence" value="ECO:0007669"/>
    <property type="project" value="TreeGrafter"/>
</dbReference>
<dbReference type="Proteomes" id="UP000267268">
    <property type="component" value="Chromosome 1"/>
</dbReference>
<evidence type="ECO:0000256" key="2">
    <source>
        <dbReference type="ARBA" id="ARBA00009236"/>
    </source>
</evidence>
<evidence type="ECO:0000259" key="6">
    <source>
        <dbReference type="Pfam" id="PF00266"/>
    </source>
</evidence>
<accession>A0A3Q9FNR4</accession>
<proteinExistence type="inferred from homology"/>
<dbReference type="OrthoDB" id="975012at2"/>
<dbReference type="GO" id="GO:0004760">
    <property type="term" value="F:L-serine-pyruvate transaminase activity"/>
    <property type="evidence" value="ECO:0007669"/>
    <property type="project" value="TreeGrafter"/>
</dbReference>
<dbReference type="Pfam" id="PF00266">
    <property type="entry name" value="Aminotran_5"/>
    <property type="match status" value="1"/>
</dbReference>
<keyword evidence="7" id="KW-0808">Transferase</keyword>
<evidence type="ECO:0000256" key="3">
    <source>
        <dbReference type="ARBA" id="ARBA00022898"/>
    </source>
</evidence>
<dbReference type="InterPro" id="IPR015421">
    <property type="entry name" value="PyrdxlP-dep_Trfase_major"/>
</dbReference>
<comment type="similarity">
    <text evidence="2">Belongs to the class-V pyridoxal-phosphate-dependent aminotransferase family.</text>
</comment>
<dbReference type="InterPro" id="IPR024169">
    <property type="entry name" value="SP_NH2Trfase/AEP_transaminase"/>
</dbReference>
<keyword evidence="8" id="KW-1185">Reference proteome</keyword>
<feature type="domain" description="Aminotransferase class V" evidence="6">
    <location>
        <begin position="13"/>
        <end position="298"/>
    </location>
</feature>
<keyword evidence="7" id="KW-0032">Aminotransferase</keyword>
<dbReference type="GO" id="GO:0019265">
    <property type="term" value="P:glycine biosynthetic process, by transamination of glyoxylate"/>
    <property type="evidence" value="ECO:0007669"/>
    <property type="project" value="TreeGrafter"/>
</dbReference>
<dbReference type="KEGG" id="fll:EI427_02860"/>
<evidence type="ECO:0000256" key="1">
    <source>
        <dbReference type="ARBA" id="ARBA00001933"/>
    </source>
</evidence>
<feature type="modified residue" description="N6-(pyridoxal phosphate)lysine" evidence="5">
    <location>
        <position position="189"/>
    </location>
</feature>